<dbReference type="PANTHER" id="PTHR24305">
    <property type="entry name" value="CYTOCHROME P450"/>
    <property type="match status" value="1"/>
</dbReference>
<dbReference type="InterPro" id="IPR036396">
    <property type="entry name" value="Cyt_P450_sf"/>
</dbReference>
<dbReference type="InterPro" id="IPR001128">
    <property type="entry name" value="Cyt_P450"/>
</dbReference>
<dbReference type="Pfam" id="PF00067">
    <property type="entry name" value="p450"/>
    <property type="match status" value="1"/>
</dbReference>
<dbReference type="EMBL" id="CP089278">
    <property type="protein sequence ID" value="USP80083.1"/>
    <property type="molecule type" value="Genomic_DNA"/>
</dbReference>
<dbReference type="Proteomes" id="UP001056012">
    <property type="component" value="Chromosome 5"/>
</dbReference>
<comment type="cofactor">
    <cofactor evidence="2">
        <name>heme</name>
        <dbReference type="ChEBI" id="CHEBI:30413"/>
    </cofactor>
</comment>
<evidence type="ECO:0000256" key="2">
    <source>
        <dbReference type="PIRSR" id="PIRSR602401-1"/>
    </source>
</evidence>
<protein>
    <recommendedName>
        <fullName evidence="5">Cytochrome P450 monooxygenase-like protein</fullName>
    </recommendedName>
</protein>
<proteinExistence type="inferred from homology"/>
<dbReference type="VEuPathDB" id="FungiDB:yc1106_07357"/>
<keyword evidence="4" id="KW-1185">Reference proteome</keyword>
<evidence type="ECO:0008006" key="5">
    <source>
        <dbReference type="Google" id="ProtNLM"/>
    </source>
</evidence>
<dbReference type="Gene3D" id="1.10.630.10">
    <property type="entry name" value="Cytochrome P450"/>
    <property type="match status" value="1"/>
</dbReference>
<dbReference type="GO" id="GO:0016705">
    <property type="term" value="F:oxidoreductase activity, acting on paired donors, with incorporation or reduction of molecular oxygen"/>
    <property type="evidence" value="ECO:0007669"/>
    <property type="project" value="InterPro"/>
</dbReference>
<dbReference type="PRINTS" id="PR00463">
    <property type="entry name" value="EP450I"/>
</dbReference>
<evidence type="ECO:0000313" key="3">
    <source>
        <dbReference type="EMBL" id="USP80083.1"/>
    </source>
</evidence>
<accession>A0A9Q8ZG34</accession>
<dbReference type="GO" id="GO:0005506">
    <property type="term" value="F:iron ion binding"/>
    <property type="evidence" value="ECO:0007669"/>
    <property type="project" value="InterPro"/>
</dbReference>
<dbReference type="GO" id="GO:0020037">
    <property type="term" value="F:heme binding"/>
    <property type="evidence" value="ECO:0007669"/>
    <property type="project" value="InterPro"/>
</dbReference>
<keyword evidence="2" id="KW-0408">Iron</keyword>
<dbReference type="PRINTS" id="PR00385">
    <property type="entry name" value="P450"/>
</dbReference>
<dbReference type="PANTHER" id="PTHR24305:SF166">
    <property type="entry name" value="CYTOCHROME P450 12A4, MITOCHONDRIAL-RELATED"/>
    <property type="match status" value="1"/>
</dbReference>
<dbReference type="InterPro" id="IPR050121">
    <property type="entry name" value="Cytochrome_P450_monoxygenase"/>
</dbReference>
<dbReference type="GO" id="GO:0004497">
    <property type="term" value="F:monooxygenase activity"/>
    <property type="evidence" value="ECO:0007669"/>
    <property type="project" value="InterPro"/>
</dbReference>
<keyword evidence="2" id="KW-0349">Heme</keyword>
<keyword evidence="2" id="KW-0479">Metal-binding</keyword>
<name>A0A9Q8ZG34_CURCL</name>
<gene>
    <name evidence="3" type="ORF">yc1106_07357</name>
</gene>
<dbReference type="OrthoDB" id="1470350at2759"/>
<reference evidence="3" key="1">
    <citation type="submission" date="2021-12" db="EMBL/GenBank/DDBJ databases">
        <title>Curvularia clavata genome.</title>
        <authorList>
            <person name="Cao Y."/>
        </authorList>
    </citation>
    <scope>NUCLEOTIDE SEQUENCE</scope>
    <source>
        <strain evidence="3">Yc1106</strain>
    </source>
</reference>
<sequence>MAVATLVLSAIAAYAIYQLACRYHHLQRNVALAKSSGLPVVVCPWNVYNRFWLATYKLWTPLLRTFLPRRLQGLWIEVMQPEWGYMVGHEPFKRVGKDVFISAAPYTLTVNVADADAITQITTRRNDFPKPLDMYGSLNIYGMNLVSTEGAEWRGHRKLVAPSFGEKNNELVFNETLHHAKSLLGLWAGKDGKGNQTIAEPSAAAMNFALYVISSAGFDVRVAWPHEEGDEKTAQVNAERSISVGSKAPPGHTMSYRQALSDLLHLIVWTQIIPIKWLERSPFQDHRTVAEAVSEWGRYMDEMYEVKKAQVLAGNSKQGMDFFDALIRGSGITNEKDSSTVKKSDILGNAFVVMLAGHETTANTLHFSMLYLAMNWPSQKRLQQDLDRIFNGKPTSEWKYEEHFPKLFGSMAAAVMNETLRLLQPIVNIPKSVAPGPPQPIQIDGQQYNLPGGANVFLNAAVHRNPKYWPAPENDTNDDGILDVDRFRPERWLVESKLSESFVDIDYDDETLRGPSGEDTSSELFKPVKGSYIPFSDGFRSCIGRRFAQVEILAVLAAIFTQYSVELAVDDFASDEEVERMPKGGRERRELYKKAVDRARDALHNKVATIITLQLRDYAIPIRLMKRGEERFAFD</sequence>
<evidence type="ECO:0000256" key="1">
    <source>
        <dbReference type="ARBA" id="ARBA00010617"/>
    </source>
</evidence>
<dbReference type="AlphaFoldDB" id="A0A9Q8ZG34"/>
<feature type="binding site" description="axial binding residue" evidence="2">
    <location>
        <position position="542"/>
    </location>
    <ligand>
        <name>heme</name>
        <dbReference type="ChEBI" id="CHEBI:30413"/>
    </ligand>
    <ligandPart>
        <name>Fe</name>
        <dbReference type="ChEBI" id="CHEBI:18248"/>
    </ligandPart>
</feature>
<evidence type="ECO:0000313" key="4">
    <source>
        <dbReference type="Proteomes" id="UP001056012"/>
    </source>
</evidence>
<comment type="similarity">
    <text evidence="1">Belongs to the cytochrome P450 family.</text>
</comment>
<dbReference type="InterPro" id="IPR002401">
    <property type="entry name" value="Cyt_P450_E_grp-I"/>
</dbReference>
<dbReference type="SUPFAM" id="SSF48264">
    <property type="entry name" value="Cytochrome P450"/>
    <property type="match status" value="1"/>
</dbReference>
<organism evidence="3 4">
    <name type="scientific">Curvularia clavata</name>
    <dbReference type="NCBI Taxonomy" id="95742"/>
    <lineage>
        <taxon>Eukaryota</taxon>
        <taxon>Fungi</taxon>
        <taxon>Dikarya</taxon>
        <taxon>Ascomycota</taxon>
        <taxon>Pezizomycotina</taxon>
        <taxon>Dothideomycetes</taxon>
        <taxon>Pleosporomycetidae</taxon>
        <taxon>Pleosporales</taxon>
        <taxon>Pleosporineae</taxon>
        <taxon>Pleosporaceae</taxon>
        <taxon>Curvularia</taxon>
    </lineage>
</organism>